<dbReference type="PANTHER" id="PTHR19332">
    <property type="entry name" value="PEROXISOMAL MEMBRANE PROTEIN PEX13"/>
    <property type="match status" value="1"/>
</dbReference>
<evidence type="ECO:0000256" key="2">
    <source>
        <dbReference type="ARBA" id="ARBA00022443"/>
    </source>
</evidence>
<evidence type="ECO:0000256" key="5">
    <source>
        <dbReference type="ARBA" id="ARBA00022927"/>
    </source>
</evidence>
<keyword evidence="8 15" id="KW-0472">Membrane</keyword>
<dbReference type="SUPFAM" id="SSF50044">
    <property type="entry name" value="SH3-domain"/>
    <property type="match status" value="1"/>
</dbReference>
<sequence length="477" mass="51104">MAAAPKPWDTHNAVNHRQYNFNPDNINSFVSASPHMAPGAGGGGGGGGGSGLPQNNQPPLPPRPTVTRPSMYSRPTYGAYGSYGPYGNLGGSYYGGGYNAFGSSYGNYGRLGAMGGPLVENGFLQVAEDSSRQAFQSIESIVHAFGSVSMMLESTYHAVYSSFRAVLGVADHFSRMKSHFAQIFSALAVVRTLRWLYRKLLYLIGLRSQNPSLEAAWRTTGGASESAVSTITEADIKAAKSSWPIVMFLAVVFGGPYVIWHLLSSMAPPAKKTRTWITGLGEHYIALAQYSFEAENRNELGFRAGQSLFLAPKDQQPNVRGWLLASNGTTCGLVPANYIQILGLRSGSSPAGSTQAQQGVPAAVSSGSRVVASRIPNMPMPQYTQPSAPGTGRAPLMPRIPPQTFGQQPQNTPNNELPQEPTPTTTQSSEVLSVMPEEGKIDTPNQQCLLPQDEVLQTHLKAFNTEGIDEVDAKTEM</sequence>
<dbReference type="Gene3D" id="2.30.30.40">
    <property type="entry name" value="SH3 Domains"/>
    <property type="match status" value="1"/>
</dbReference>
<evidence type="ECO:0000259" key="16">
    <source>
        <dbReference type="PROSITE" id="PS50002"/>
    </source>
</evidence>
<dbReference type="AlphaFoldDB" id="A0AAW0XTK3"/>
<evidence type="ECO:0000256" key="3">
    <source>
        <dbReference type="ARBA" id="ARBA00022448"/>
    </source>
</evidence>
<dbReference type="SMART" id="SM00326">
    <property type="entry name" value="SH3"/>
    <property type="match status" value="1"/>
</dbReference>
<keyword evidence="9" id="KW-0576">Peroxisome</keyword>
<feature type="region of interest" description="Disordered" evidence="14">
    <location>
        <begin position="377"/>
        <end position="429"/>
    </location>
</feature>
<dbReference type="InterPro" id="IPR007223">
    <property type="entry name" value="Peroxin-13_N"/>
</dbReference>
<protein>
    <recommendedName>
        <fullName evidence="11">Peroxisomal membrane protein PEX13</fullName>
    </recommendedName>
    <alternativeName>
        <fullName evidence="10">Peroxin-13</fullName>
    </alternativeName>
</protein>
<keyword evidence="7" id="KW-0811">Translocation</keyword>
<reference evidence="17 18" key="1">
    <citation type="journal article" date="2024" name="BMC Genomics">
        <title>Genome assembly of redclaw crayfish (Cherax quadricarinatus) provides insights into its immune adaptation and hypoxia tolerance.</title>
        <authorList>
            <person name="Liu Z."/>
            <person name="Zheng J."/>
            <person name="Li H."/>
            <person name="Fang K."/>
            <person name="Wang S."/>
            <person name="He J."/>
            <person name="Zhou D."/>
            <person name="Weng S."/>
            <person name="Chi M."/>
            <person name="Gu Z."/>
            <person name="He J."/>
            <person name="Li F."/>
            <person name="Wang M."/>
        </authorList>
    </citation>
    <scope>NUCLEOTIDE SEQUENCE [LARGE SCALE GENOMIC DNA]</scope>
    <source>
        <strain evidence="17">ZL_2023a</strain>
    </source>
</reference>
<dbReference type="GO" id="GO:1990429">
    <property type="term" value="C:peroxisomal importomer complex"/>
    <property type="evidence" value="ECO:0007669"/>
    <property type="project" value="TreeGrafter"/>
</dbReference>
<evidence type="ECO:0000256" key="15">
    <source>
        <dbReference type="SAM" id="Phobius"/>
    </source>
</evidence>
<evidence type="ECO:0000256" key="1">
    <source>
        <dbReference type="ARBA" id="ARBA00006033"/>
    </source>
</evidence>
<feature type="compositionally biased region" description="Low complexity" evidence="14">
    <location>
        <begin position="407"/>
        <end position="427"/>
    </location>
</feature>
<evidence type="ECO:0000256" key="9">
    <source>
        <dbReference type="ARBA" id="ARBA00023140"/>
    </source>
</evidence>
<evidence type="ECO:0000256" key="10">
    <source>
        <dbReference type="ARBA" id="ARBA00029693"/>
    </source>
</evidence>
<dbReference type="InterPro" id="IPR035463">
    <property type="entry name" value="Pex13"/>
</dbReference>
<dbReference type="GO" id="GO:0005778">
    <property type="term" value="C:peroxisomal membrane"/>
    <property type="evidence" value="ECO:0007669"/>
    <property type="project" value="UniProtKB-SubCell"/>
</dbReference>
<dbReference type="PROSITE" id="PS50002">
    <property type="entry name" value="SH3"/>
    <property type="match status" value="1"/>
</dbReference>
<accession>A0AAW0XTK3</accession>
<feature type="compositionally biased region" description="Gly residues" evidence="14">
    <location>
        <begin position="39"/>
        <end position="51"/>
    </location>
</feature>
<evidence type="ECO:0000256" key="6">
    <source>
        <dbReference type="ARBA" id="ARBA00022989"/>
    </source>
</evidence>
<evidence type="ECO:0000256" key="4">
    <source>
        <dbReference type="ARBA" id="ARBA00022692"/>
    </source>
</evidence>
<keyword evidence="2 13" id="KW-0728">SH3 domain</keyword>
<evidence type="ECO:0000256" key="14">
    <source>
        <dbReference type="SAM" id="MobiDB-lite"/>
    </source>
</evidence>
<dbReference type="GO" id="GO:0016560">
    <property type="term" value="P:protein import into peroxisome matrix, docking"/>
    <property type="evidence" value="ECO:0007669"/>
    <property type="project" value="InterPro"/>
</dbReference>
<feature type="region of interest" description="Disordered" evidence="14">
    <location>
        <begin position="25"/>
        <end position="71"/>
    </location>
</feature>
<dbReference type="Proteomes" id="UP001445076">
    <property type="component" value="Unassembled WGS sequence"/>
</dbReference>
<proteinExistence type="inferred from homology"/>
<gene>
    <name evidence="17" type="ORF">OTU49_001571</name>
</gene>
<keyword evidence="18" id="KW-1185">Reference proteome</keyword>
<feature type="transmembrane region" description="Helical" evidence="15">
    <location>
        <begin position="245"/>
        <end position="263"/>
    </location>
</feature>
<feature type="domain" description="SH3" evidence="16">
    <location>
        <begin position="281"/>
        <end position="344"/>
    </location>
</feature>
<evidence type="ECO:0000313" key="17">
    <source>
        <dbReference type="EMBL" id="KAK8743161.1"/>
    </source>
</evidence>
<evidence type="ECO:0000256" key="8">
    <source>
        <dbReference type="ARBA" id="ARBA00023136"/>
    </source>
</evidence>
<dbReference type="Pfam" id="PF14604">
    <property type="entry name" value="SH3_9"/>
    <property type="match status" value="1"/>
</dbReference>
<keyword evidence="3" id="KW-0813">Transport</keyword>
<dbReference type="CDD" id="cd11864">
    <property type="entry name" value="SH3_PEX13_eumet"/>
    <property type="match status" value="1"/>
</dbReference>
<dbReference type="InterPro" id="IPR001452">
    <property type="entry name" value="SH3_domain"/>
</dbReference>
<keyword evidence="5" id="KW-0653">Protein transport</keyword>
<evidence type="ECO:0000256" key="11">
    <source>
        <dbReference type="ARBA" id="ARBA00034535"/>
    </source>
</evidence>
<keyword evidence="6 15" id="KW-1133">Transmembrane helix</keyword>
<evidence type="ECO:0000256" key="12">
    <source>
        <dbReference type="ARBA" id="ARBA00046271"/>
    </source>
</evidence>
<dbReference type="InterPro" id="IPR036028">
    <property type="entry name" value="SH3-like_dom_sf"/>
</dbReference>
<dbReference type="EMBL" id="JARKIK010000026">
    <property type="protein sequence ID" value="KAK8743161.1"/>
    <property type="molecule type" value="Genomic_DNA"/>
</dbReference>
<organism evidence="17 18">
    <name type="scientific">Cherax quadricarinatus</name>
    <name type="common">Australian red claw crayfish</name>
    <dbReference type="NCBI Taxonomy" id="27406"/>
    <lineage>
        <taxon>Eukaryota</taxon>
        <taxon>Metazoa</taxon>
        <taxon>Ecdysozoa</taxon>
        <taxon>Arthropoda</taxon>
        <taxon>Crustacea</taxon>
        <taxon>Multicrustacea</taxon>
        <taxon>Malacostraca</taxon>
        <taxon>Eumalacostraca</taxon>
        <taxon>Eucarida</taxon>
        <taxon>Decapoda</taxon>
        <taxon>Pleocyemata</taxon>
        <taxon>Astacidea</taxon>
        <taxon>Parastacoidea</taxon>
        <taxon>Parastacidae</taxon>
        <taxon>Cherax</taxon>
    </lineage>
</organism>
<keyword evidence="4 15" id="KW-0812">Transmembrane</keyword>
<dbReference type="PANTHER" id="PTHR19332:SF1">
    <property type="entry name" value="PEROXISOMAL MEMBRANE PROTEIN PEX13"/>
    <property type="match status" value="1"/>
</dbReference>
<comment type="caution">
    <text evidence="17">The sequence shown here is derived from an EMBL/GenBank/DDBJ whole genome shotgun (WGS) entry which is preliminary data.</text>
</comment>
<evidence type="ECO:0000256" key="7">
    <source>
        <dbReference type="ARBA" id="ARBA00023010"/>
    </source>
</evidence>
<comment type="similarity">
    <text evidence="1">Belongs to the peroxin-13 family.</text>
</comment>
<name>A0AAW0XTK3_CHEQU</name>
<evidence type="ECO:0000256" key="13">
    <source>
        <dbReference type="PROSITE-ProRule" id="PRU00192"/>
    </source>
</evidence>
<dbReference type="Pfam" id="PF04088">
    <property type="entry name" value="Peroxin-13_N"/>
    <property type="match status" value="1"/>
</dbReference>
<comment type="subcellular location">
    <subcellularLocation>
        <location evidence="12">Peroxisome membrane</location>
    </subcellularLocation>
</comment>
<evidence type="ECO:0000313" key="18">
    <source>
        <dbReference type="Proteomes" id="UP001445076"/>
    </source>
</evidence>